<evidence type="ECO:0000313" key="3">
    <source>
        <dbReference type="EMBL" id="CCG03678.1"/>
    </source>
</evidence>
<keyword evidence="4" id="KW-1185">Reference proteome</keyword>
<dbReference type="KEGG" id="bsd:BLASA_2807"/>
<dbReference type="EMBL" id="FO117623">
    <property type="protein sequence ID" value="CCG03678.1"/>
    <property type="molecule type" value="Genomic_DNA"/>
</dbReference>
<dbReference type="STRING" id="1146883.BLASA_2807"/>
<dbReference type="InterPro" id="IPR001789">
    <property type="entry name" value="Sig_transdc_resp-reg_receiver"/>
</dbReference>
<evidence type="ECO:0000256" key="1">
    <source>
        <dbReference type="PROSITE-ProRule" id="PRU00169"/>
    </source>
</evidence>
<dbReference type="Gene3D" id="3.40.50.2300">
    <property type="match status" value="1"/>
</dbReference>
<dbReference type="OrthoDB" id="9808843at2"/>
<dbReference type="HOGENOM" id="CLU_2647304_0_0_11"/>
<accession>H6RKR2</accession>
<sequence>MTAAVTVLLADDHAMFREGLRFVLGQEPGLTVVGEAATGEQALSLAAELDPDQVPDRRQAMLRSRAAGGRATGPTR</sequence>
<dbReference type="InterPro" id="IPR011006">
    <property type="entry name" value="CheY-like_superfamily"/>
</dbReference>
<evidence type="ECO:0000259" key="2">
    <source>
        <dbReference type="PROSITE" id="PS50110"/>
    </source>
</evidence>
<dbReference type="AlphaFoldDB" id="H6RKR2"/>
<dbReference type="PROSITE" id="PS50110">
    <property type="entry name" value="RESPONSE_REGULATORY"/>
    <property type="match status" value="1"/>
</dbReference>
<dbReference type="RefSeq" id="WP_014376561.1">
    <property type="nucleotide sequence ID" value="NC_016943.1"/>
</dbReference>
<feature type="domain" description="Response regulatory" evidence="2">
    <location>
        <begin position="6"/>
        <end position="76"/>
    </location>
</feature>
<comment type="caution">
    <text evidence="1">Lacks conserved residue(s) required for the propagation of feature annotation.</text>
</comment>
<dbReference type="GO" id="GO:0000160">
    <property type="term" value="P:phosphorelay signal transduction system"/>
    <property type="evidence" value="ECO:0007669"/>
    <property type="project" value="InterPro"/>
</dbReference>
<reference evidence="3 4" key="1">
    <citation type="journal article" date="2012" name="J. Bacteriol.">
        <title>Genome Sequence of Blastococcus saxobsidens DD2, a Stone-Inhabiting Bacterium.</title>
        <authorList>
            <person name="Chouaia B."/>
            <person name="Crotti E."/>
            <person name="Brusetti L."/>
            <person name="Daffonchio D."/>
            <person name="Essoussi I."/>
            <person name="Nouioui I."/>
            <person name="Sbissi I."/>
            <person name="Ghodhbane-Gtari F."/>
            <person name="Gtari M."/>
            <person name="Vacherie B."/>
            <person name="Barbe V."/>
            <person name="Medigue C."/>
            <person name="Gury J."/>
            <person name="Pujic P."/>
            <person name="Normand P."/>
        </authorList>
    </citation>
    <scope>NUCLEOTIDE SEQUENCE [LARGE SCALE GENOMIC DNA]</scope>
    <source>
        <strain evidence="3 4">DD2</strain>
    </source>
</reference>
<organism evidence="3 4">
    <name type="scientific">Blastococcus saxobsidens (strain DD2)</name>
    <dbReference type="NCBI Taxonomy" id="1146883"/>
    <lineage>
        <taxon>Bacteria</taxon>
        <taxon>Bacillati</taxon>
        <taxon>Actinomycetota</taxon>
        <taxon>Actinomycetes</taxon>
        <taxon>Geodermatophilales</taxon>
        <taxon>Geodermatophilaceae</taxon>
        <taxon>Blastococcus</taxon>
    </lineage>
</organism>
<dbReference type="Proteomes" id="UP000007517">
    <property type="component" value="Chromosome"/>
</dbReference>
<name>H6RKR2_BLASD</name>
<gene>
    <name evidence="3" type="ordered locus">BLASA_2807</name>
</gene>
<evidence type="ECO:0000313" key="4">
    <source>
        <dbReference type="Proteomes" id="UP000007517"/>
    </source>
</evidence>
<proteinExistence type="predicted"/>
<dbReference type="SUPFAM" id="SSF52172">
    <property type="entry name" value="CheY-like"/>
    <property type="match status" value="1"/>
</dbReference>
<protein>
    <submittedName>
        <fullName evidence="3">Two component transcriptional regulator, LuxR family</fullName>
    </submittedName>
</protein>
<dbReference type="eggNOG" id="COG2197">
    <property type="taxonomic scope" value="Bacteria"/>
</dbReference>
<reference evidence="4" key="2">
    <citation type="submission" date="2012-02" db="EMBL/GenBank/DDBJ databases">
        <title>Complete genome sequence of Blastococcus saxobsidens strain DD2.</title>
        <authorList>
            <person name="Genoscope."/>
        </authorList>
    </citation>
    <scope>NUCLEOTIDE SEQUENCE [LARGE SCALE GENOMIC DNA]</scope>
    <source>
        <strain evidence="4">DD2</strain>
    </source>
</reference>